<reference evidence="4" key="1">
    <citation type="submission" date="2021-08" db="EMBL/GenBank/DDBJ databases">
        <title>WGS assembly of Ceratopteris richardii.</title>
        <authorList>
            <person name="Marchant D.B."/>
            <person name="Chen G."/>
            <person name="Jenkins J."/>
            <person name="Shu S."/>
            <person name="Leebens-Mack J."/>
            <person name="Grimwood J."/>
            <person name="Schmutz J."/>
            <person name="Soltis P."/>
            <person name="Soltis D."/>
            <person name="Chen Z.-H."/>
        </authorList>
    </citation>
    <scope>NUCLEOTIDE SEQUENCE</scope>
    <source>
        <strain evidence="4">Whitten #5841</strain>
        <tissue evidence="4">Leaf</tissue>
    </source>
</reference>
<organism evidence="4 5">
    <name type="scientific">Ceratopteris richardii</name>
    <name type="common">Triangle waterfern</name>
    <dbReference type="NCBI Taxonomy" id="49495"/>
    <lineage>
        <taxon>Eukaryota</taxon>
        <taxon>Viridiplantae</taxon>
        <taxon>Streptophyta</taxon>
        <taxon>Embryophyta</taxon>
        <taxon>Tracheophyta</taxon>
        <taxon>Polypodiopsida</taxon>
        <taxon>Polypodiidae</taxon>
        <taxon>Polypodiales</taxon>
        <taxon>Pteridineae</taxon>
        <taxon>Pteridaceae</taxon>
        <taxon>Parkerioideae</taxon>
        <taxon>Ceratopteris</taxon>
    </lineage>
</organism>
<comment type="caution">
    <text evidence="4">The sequence shown here is derived from an EMBL/GenBank/DDBJ whole genome shotgun (WGS) entry which is preliminary data.</text>
</comment>
<dbReference type="FunFam" id="1.20.58.2010:FF:000003">
    <property type="entry name" value="Rop guanine nucleotide exchange factor 14"/>
    <property type="match status" value="1"/>
</dbReference>
<name>A0A8T2R819_CERRI</name>
<evidence type="ECO:0000313" key="4">
    <source>
        <dbReference type="EMBL" id="KAH7291878.1"/>
    </source>
</evidence>
<dbReference type="InterPro" id="IPR005512">
    <property type="entry name" value="PRONE_dom"/>
</dbReference>
<dbReference type="Pfam" id="PF03759">
    <property type="entry name" value="PRONE"/>
    <property type="match status" value="1"/>
</dbReference>
<keyword evidence="5" id="KW-1185">Reference proteome</keyword>
<dbReference type="Proteomes" id="UP000825935">
    <property type="component" value="Chromosome 29"/>
</dbReference>
<proteinExistence type="predicted"/>
<feature type="domain" description="PRONE" evidence="3">
    <location>
        <begin position="113"/>
        <end position="497"/>
    </location>
</feature>
<protein>
    <recommendedName>
        <fullName evidence="3">PRONE domain-containing protein</fullName>
    </recommendedName>
</protein>
<evidence type="ECO:0000313" key="5">
    <source>
        <dbReference type="Proteomes" id="UP000825935"/>
    </source>
</evidence>
<evidence type="ECO:0000256" key="2">
    <source>
        <dbReference type="PROSITE-ProRule" id="PRU00663"/>
    </source>
</evidence>
<gene>
    <name evidence="4" type="ORF">KP509_29G039800</name>
</gene>
<dbReference type="OrthoDB" id="1053009at2759"/>
<keyword evidence="1 2" id="KW-0344">Guanine-nucleotide releasing factor</keyword>
<dbReference type="OMA" id="IITSEYC"/>
<accession>A0A8T2R819</accession>
<dbReference type="GO" id="GO:0005085">
    <property type="term" value="F:guanyl-nucleotide exchange factor activity"/>
    <property type="evidence" value="ECO:0007669"/>
    <property type="project" value="UniProtKB-UniRule"/>
</dbReference>
<dbReference type="PROSITE" id="PS51334">
    <property type="entry name" value="PRONE"/>
    <property type="match status" value="1"/>
</dbReference>
<evidence type="ECO:0000256" key="1">
    <source>
        <dbReference type="ARBA" id="ARBA00022658"/>
    </source>
</evidence>
<sequence>MERQPSAGSSISLSSWGSDLPEEKQQFHASYDGFNFSCHPSHVDACIMQEENIAVCFADTGPGNDYAAARHQYVSSFRRSLESEIFVNDKASTFLTSIVNSSDSLLSKRVSLSHHDKEWLSVVLMMKERFAKLLLGDDFSGGSKASNTALTISNAIGKLSVSIFGELWRLEPLPYESKLRWRREMEWLVSPCDYIVELAPCSRSLDDGTTTESNPVLISRPRSDVCIGLPALRKLDALLLETLESFRETEFWYVESVQDNPSNGAACDAENYKAWIPIAKVPCCGLSEKARKELSHQREAANQILKAAKSINEHVLSEMDIPESYWKNLPKSSKKVMEDTQLRIITSEYCCFETLLSTLNHPSHQALLNLADRLETLVHVWKSKISSRLKQALHSDGTACRAAPTWAMSRESSLKKVTEKKLYVERAENLLMELRQRSPGLLQTSLDQSKVQLNKDVGYAILESYSRVLVNIATRIQTRIGEVVAADKDAILSRLEFSKANSSSARIPNAAEADTSTSIEGLNLEHDNSRCHRRSLTDGLAHLSVQLERILGDHR</sequence>
<dbReference type="PANTHER" id="PTHR33101:SF6">
    <property type="entry name" value="ROP GUANINE NUCLEOTIDE EXCHANGE FACTOR 1"/>
    <property type="match status" value="1"/>
</dbReference>
<dbReference type="Gene3D" id="1.20.58.2010">
    <property type="entry name" value="PRONE domain, subdomain 1"/>
    <property type="match status" value="2"/>
</dbReference>
<dbReference type="PANTHER" id="PTHR33101">
    <property type="entry name" value="ROP GUANINE NUCLEOTIDE EXCHANGE FACTOR 1"/>
    <property type="match status" value="1"/>
</dbReference>
<dbReference type="InterPro" id="IPR038937">
    <property type="entry name" value="RopGEF"/>
</dbReference>
<dbReference type="AlphaFoldDB" id="A0A8T2R819"/>
<dbReference type="EMBL" id="CM035434">
    <property type="protein sequence ID" value="KAH7291878.1"/>
    <property type="molecule type" value="Genomic_DNA"/>
</dbReference>
<evidence type="ECO:0000259" key="3">
    <source>
        <dbReference type="PROSITE" id="PS51334"/>
    </source>
</evidence>